<dbReference type="AlphaFoldDB" id="A0A163IXH7"/>
<reference evidence="1 2" key="1">
    <citation type="journal article" date="2016" name="Sci. Rep.">
        <title>Draft genome sequencing and secretome analysis of fungal phytopathogen Ascochyta rabiei provides insight into the necrotrophic effector repertoire.</title>
        <authorList>
            <person name="Verma S."/>
            <person name="Gazara R.K."/>
            <person name="Nizam S."/>
            <person name="Parween S."/>
            <person name="Chattopadhyay D."/>
            <person name="Verma P.K."/>
        </authorList>
    </citation>
    <scope>NUCLEOTIDE SEQUENCE [LARGE SCALE GENOMIC DNA]</scope>
    <source>
        <strain evidence="1 2">ArDII</strain>
    </source>
</reference>
<comment type="caution">
    <text evidence="1">The sequence shown here is derived from an EMBL/GenBank/DDBJ whole genome shotgun (WGS) entry which is preliminary data.</text>
</comment>
<protein>
    <submittedName>
        <fullName evidence="1">Catalytic</fullName>
    </submittedName>
</protein>
<dbReference type="SUPFAM" id="SSF51735">
    <property type="entry name" value="NAD(P)-binding Rossmann-fold domains"/>
    <property type="match status" value="1"/>
</dbReference>
<dbReference type="EMBL" id="JYNV01000117">
    <property type="protein sequence ID" value="KZM26009.1"/>
    <property type="molecule type" value="Genomic_DNA"/>
</dbReference>
<evidence type="ECO:0000313" key="1">
    <source>
        <dbReference type="EMBL" id="KZM26009.1"/>
    </source>
</evidence>
<accession>A0A163IXH7</accession>
<dbReference type="InterPro" id="IPR036291">
    <property type="entry name" value="NAD(P)-bd_dom_sf"/>
</dbReference>
<dbReference type="Proteomes" id="UP000076837">
    <property type="component" value="Unassembled WGS sequence"/>
</dbReference>
<dbReference type="STRING" id="5454.A0A163IXH7"/>
<gene>
    <name evidence="1" type="ORF">ST47_g2856</name>
</gene>
<proteinExistence type="predicted"/>
<keyword evidence="2" id="KW-1185">Reference proteome</keyword>
<evidence type="ECO:0000313" key="2">
    <source>
        <dbReference type="Proteomes" id="UP000076837"/>
    </source>
</evidence>
<dbReference type="Gene3D" id="3.40.50.720">
    <property type="entry name" value="NAD(P)-binding Rossmann-like Domain"/>
    <property type="match status" value="1"/>
</dbReference>
<organism evidence="1 2">
    <name type="scientific">Didymella rabiei</name>
    <name type="common">Chickpea ascochyta blight fungus</name>
    <name type="synonym">Mycosphaerella rabiei</name>
    <dbReference type="NCBI Taxonomy" id="5454"/>
    <lineage>
        <taxon>Eukaryota</taxon>
        <taxon>Fungi</taxon>
        <taxon>Dikarya</taxon>
        <taxon>Ascomycota</taxon>
        <taxon>Pezizomycotina</taxon>
        <taxon>Dothideomycetes</taxon>
        <taxon>Pleosporomycetidae</taxon>
        <taxon>Pleosporales</taxon>
        <taxon>Pleosporineae</taxon>
        <taxon>Didymellaceae</taxon>
        <taxon>Ascochyta</taxon>
    </lineage>
</organism>
<sequence>MPSVRRRPRRRLGRLGRKKEVWSCACACACRFLFGCSLDGLVEPCLVPSKHRTFLPATSAAVLWKANRLHRRLRPYLLQQGHKVLNLDLIDFPDPGAGVFTLKTDLTKSGQVFNALTTHFHLEGYEEKTLPRPPDAVIHFAAYARNMLVPDDECFAANVTWTYNVIELYEYERDFPKYLRDFPKYLRDFPKYLRDFPKFLRDFPKYLRDPKCRKRNAWSYMDAETWARFCHGCVDKDGLGFQVFNAINDTITATLTTRHFLEQWCPNTPITRELEAWEAPMSNKKIWDVLGFREEHDWKKYYHPGSVLQ</sequence>
<name>A0A163IXH7_DIDRA</name>